<dbReference type="PANTHER" id="PTHR14614">
    <property type="entry name" value="HEPATOCELLULAR CARCINOMA-ASSOCIATED ANTIGEN"/>
    <property type="match status" value="1"/>
</dbReference>
<dbReference type="AlphaFoldDB" id="A0A9W6ZYV8"/>
<evidence type="ECO:0000313" key="1">
    <source>
        <dbReference type="EMBL" id="GMH62877.1"/>
    </source>
</evidence>
<dbReference type="OrthoDB" id="46564at2759"/>
<sequence length="256" mass="28152">MSSDSDSSSNCLGGMDFMFDSQQPTIIQTYNFPPSIKISMNVIDDDPGAVISGHYLWPASHLMGRYLTEEEGIQIFLKTKPKNIIELGAGCGMSGLVAGQVWGDAELTFTDYDFGVLTRCESNRDETLKSASSPGLINAKFVNLEWGDSEVCAVLGKFDLILGSDVIYSAAIVTQLMKTVNDLIADDNGVFIMTQSFVYDKETEDAIEKERKAMKIEKEVVVDAWSGIGEVEVLEKYGIAGEQKGKITIFRRARIL</sequence>
<dbReference type="SUPFAM" id="SSF53335">
    <property type="entry name" value="S-adenosyl-L-methionine-dependent methyltransferases"/>
    <property type="match status" value="1"/>
</dbReference>
<reference evidence="2" key="1">
    <citation type="journal article" date="2023" name="Commun. Biol.">
        <title>Genome analysis of Parmales, the sister group of diatoms, reveals the evolutionary specialization of diatoms from phago-mixotrophs to photoautotrophs.</title>
        <authorList>
            <person name="Ban H."/>
            <person name="Sato S."/>
            <person name="Yoshikawa S."/>
            <person name="Yamada K."/>
            <person name="Nakamura Y."/>
            <person name="Ichinomiya M."/>
            <person name="Sato N."/>
            <person name="Blanc-Mathieu R."/>
            <person name="Endo H."/>
            <person name="Kuwata A."/>
            <person name="Ogata H."/>
        </authorList>
    </citation>
    <scope>NUCLEOTIDE SEQUENCE [LARGE SCALE GENOMIC DNA]</scope>
    <source>
        <strain evidence="2">NIES 3700</strain>
    </source>
</reference>
<name>A0A9W6ZYV8_9STRA</name>
<evidence type="ECO:0000313" key="2">
    <source>
        <dbReference type="Proteomes" id="UP001165122"/>
    </source>
</evidence>
<organism evidence="1 2">
    <name type="scientific">Triparma laevis f. longispina</name>
    <dbReference type="NCBI Taxonomy" id="1714387"/>
    <lineage>
        <taxon>Eukaryota</taxon>
        <taxon>Sar</taxon>
        <taxon>Stramenopiles</taxon>
        <taxon>Ochrophyta</taxon>
        <taxon>Bolidophyceae</taxon>
        <taxon>Parmales</taxon>
        <taxon>Triparmaceae</taxon>
        <taxon>Triparma</taxon>
    </lineage>
</organism>
<dbReference type="Pfam" id="PF10294">
    <property type="entry name" value="Methyltransf_16"/>
    <property type="match status" value="1"/>
</dbReference>
<comment type="caution">
    <text evidence="1">The sequence shown here is derived from an EMBL/GenBank/DDBJ whole genome shotgun (WGS) entry which is preliminary data.</text>
</comment>
<proteinExistence type="predicted"/>
<dbReference type="InterPro" id="IPR019410">
    <property type="entry name" value="Methyltransf_16"/>
</dbReference>
<dbReference type="Gene3D" id="3.40.50.150">
    <property type="entry name" value="Vaccinia Virus protein VP39"/>
    <property type="match status" value="1"/>
</dbReference>
<accession>A0A9W6ZYV8</accession>
<keyword evidence="2" id="KW-1185">Reference proteome</keyword>
<dbReference type="EMBL" id="BRXW01000522">
    <property type="protein sequence ID" value="GMH62877.1"/>
    <property type="molecule type" value="Genomic_DNA"/>
</dbReference>
<dbReference type="PANTHER" id="PTHR14614:SF109">
    <property type="entry name" value="RIBOSOMAL LYSINE N-METHYLTRANSFERASE 5"/>
    <property type="match status" value="1"/>
</dbReference>
<gene>
    <name evidence="1" type="ORF">TrLO_g1077</name>
</gene>
<protein>
    <submittedName>
        <fullName evidence="1">Uncharacterized protein</fullName>
    </submittedName>
</protein>
<dbReference type="Proteomes" id="UP001165122">
    <property type="component" value="Unassembled WGS sequence"/>
</dbReference>
<dbReference type="InterPro" id="IPR029063">
    <property type="entry name" value="SAM-dependent_MTases_sf"/>
</dbReference>